<reference evidence="1" key="2">
    <citation type="submission" date="2023-05" db="EMBL/GenBank/DDBJ databases">
        <authorList>
            <consortium name="Lawrence Berkeley National Laboratory"/>
            <person name="Steindorff A."/>
            <person name="Hensen N."/>
            <person name="Bonometti L."/>
            <person name="Westerberg I."/>
            <person name="Brannstrom I.O."/>
            <person name="Guillou S."/>
            <person name="Cros-Aarteil S."/>
            <person name="Calhoun S."/>
            <person name="Haridas S."/>
            <person name="Kuo A."/>
            <person name="Mondo S."/>
            <person name="Pangilinan J."/>
            <person name="Riley R."/>
            <person name="Labutti K."/>
            <person name="Andreopoulos B."/>
            <person name="Lipzen A."/>
            <person name="Chen C."/>
            <person name="Yanf M."/>
            <person name="Daum C."/>
            <person name="Ng V."/>
            <person name="Clum A."/>
            <person name="Ohm R."/>
            <person name="Martin F."/>
            <person name="Silar P."/>
            <person name="Natvig D."/>
            <person name="Lalanne C."/>
            <person name="Gautier V."/>
            <person name="Ament-Velasquez S.L."/>
            <person name="Kruys A."/>
            <person name="Hutchinson M.I."/>
            <person name="Powell A.J."/>
            <person name="Barry K."/>
            <person name="Miller A.N."/>
            <person name="Grigoriev I.V."/>
            <person name="Debuchy R."/>
            <person name="Gladieux P."/>
            <person name="Thoren M.H."/>
            <person name="Johannesson H."/>
        </authorList>
    </citation>
    <scope>NUCLEOTIDE SEQUENCE</scope>
    <source>
        <strain evidence="1">PSN293</strain>
    </source>
</reference>
<gene>
    <name evidence="1" type="ORF">QBC37DRAFT_301293</name>
</gene>
<sequence length="179" mass="20362">MVWKLSRKGKDLDSCCWRVPRRRSRRCRYGRERLIPEGAVIERNRTERRLWLHQRAYIDQAVRHFNVSLNPPKVPLSPGLVSSSPSSGPLQGTDIWLYQQLVGTVMYAVTQTRADSAFSIQWLSRHLQKPCIAHLNAVIRLLSHLGCAKDLAIELGSTSNVAPVTACSCRSRNSSIRHY</sequence>
<protein>
    <recommendedName>
        <fullName evidence="3">Reverse transcriptase Ty1/copia-type domain-containing protein</fullName>
    </recommendedName>
</protein>
<organism evidence="1 2">
    <name type="scientific">Rhypophila decipiens</name>
    <dbReference type="NCBI Taxonomy" id="261697"/>
    <lineage>
        <taxon>Eukaryota</taxon>
        <taxon>Fungi</taxon>
        <taxon>Dikarya</taxon>
        <taxon>Ascomycota</taxon>
        <taxon>Pezizomycotina</taxon>
        <taxon>Sordariomycetes</taxon>
        <taxon>Sordariomycetidae</taxon>
        <taxon>Sordariales</taxon>
        <taxon>Naviculisporaceae</taxon>
        <taxon>Rhypophila</taxon>
    </lineage>
</organism>
<dbReference type="Proteomes" id="UP001301769">
    <property type="component" value="Unassembled WGS sequence"/>
</dbReference>
<dbReference type="AlphaFoldDB" id="A0AAN6XUY2"/>
<accession>A0AAN6XUY2</accession>
<keyword evidence="2" id="KW-1185">Reference proteome</keyword>
<dbReference type="EMBL" id="MU858477">
    <property type="protein sequence ID" value="KAK4206191.1"/>
    <property type="molecule type" value="Genomic_DNA"/>
</dbReference>
<evidence type="ECO:0008006" key="3">
    <source>
        <dbReference type="Google" id="ProtNLM"/>
    </source>
</evidence>
<evidence type="ECO:0000313" key="2">
    <source>
        <dbReference type="Proteomes" id="UP001301769"/>
    </source>
</evidence>
<comment type="caution">
    <text evidence="1">The sequence shown here is derived from an EMBL/GenBank/DDBJ whole genome shotgun (WGS) entry which is preliminary data.</text>
</comment>
<proteinExistence type="predicted"/>
<evidence type="ECO:0000313" key="1">
    <source>
        <dbReference type="EMBL" id="KAK4206191.1"/>
    </source>
</evidence>
<reference evidence="1" key="1">
    <citation type="journal article" date="2023" name="Mol. Phylogenet. Evol.">
        <title>Genome-scale phylogeny and comparative genomics of the fungal order Sordariales.</title>
        <authorList>
            <person name="Hensen N."/>
            <person name="Bonometti L."/>
            <person name="Westerberg I."/>
            <person name="Brannstrom I.O."/>
            <person name="Guillou S."/>
            <person name="Cros-Aarteil S."/>
            <person name="Calhoun S."/>
            <person name="Haridas S."/>
            <person name="Kuo A."/>
            <person name="Mondo S."/>
            <person name="Pangilinan J."/>
            <person name="Riley R."/>
            <person name="LaButti K."/>
            <person name="Andreopoulos B."/>
            <person name="Lipzen A."/>
            <person name="Chen C."/>
            <person name="Yan M."/>
            <person name="Daum C."/>
            <person name="Ng V."/>
            <person name="Clum A."/>
            <person name="Steindorff A."/>
            <person name="Ohm R.A."/>
            <person name="Martin F."/>
            <person name="Silar P."/>
            <person name="Natvig D.O."/>
            <person name="Lalanne C."/>
            <person name="Gautier V."/>
            <person name="Ament-Velasquez S.L."/>
            <person name="Kruys A."/>
            <person name="Hutchinson M.I."/>
            <person name="Powell A.J."/>
            <person name="Barry K."/>
            <person name="Miller A.N."/>
            <person name="Grigoriev I.V."/>
            <person name="Debuchy R."/>
            <person name="Gladieux P."/>
            <person name="Hiltunen Thoren M."/>
            <person name="Johannesson H."/>
        </authorList>
    </citation>
    <scope>NUCLEOTIDE SEQUENCE</scope>
    <source>
        <strain evidence="1">PSN293</strain>
    </source>
</reference>
<name>A0AAN6XUY2_9PEZI</name>